<feature type="domain" description="Insulin-like" evidence="8">
    <location>
        <begin position="37"/>
        <end position="131"/>
    </location>
</feature>
<name>A0A087U844_STEMI</name>
<comment type="similarity">
    <text evidence="1 6">Belongs to the insulin family.</text>
</comment>
<dbReference type="InterPro" id="IPR022352">
    <property type="entry name" value="Ins/IGF/rlx"/>
</dbReference>
<feature type="signal peptide" evidence="7">
    <location>
        <begin position="1"/>
        <end position="18"/>
    </location>
</feature>
<dbReference type="OMA" id="CNGRSIF"/>
<dbReference type="PANTHER" id="PTHR13647">
    <property type="entry name" value="INSULIN-LIKE PEPTIDE 2-RELATED"/>
    <property type="match status" value="1"/>
</dbReference>
<dbReference type="PROSITE" id="PS00262">
    <property type="entry name" value="INSULIN"/>
    <property type="match status" value="1"/>
</dbReference>
<dbReference type="SMART" id="SM00078">
    <property type="entry name" value="IlGF"/>
    <property type="match status" value="1"/>
</dbReference>
<dbReference type="InterPro" id="IPR022353">
    <property type="entry name" value="Insulin_CS"/>
</dbReference>
<evidence type="ECO:0000256" key="4">
    <source>
        <dbReference type="ARBA" id="ARBA00022729"/>
    </source>
</evidence>
<dbReference type="PANTHER" id="PTHR13647:SF4">
    <property type="entry name" value="INSULIN-LIKE PEPTIDE 1-RELATED"/>
    <property type="match status" value="1"/>
</dbReference>
<evidence type="ECO:0000256" key="1">
    <source>
        <dbReference type="ARBA" id="ARBA00009034"/>
    </source>
</evidence>
<dbReference type="Gene3D" id="1.10.100.10">
    <property type="entry name" value="Insulin-like"/>
    <property type="match status" value="1"/>
</dbReference>
<organism evidence="9 10">
    <name type="scientific">Stegodyphus mimosarum</name>
    <name type="common">African social velvet spider</name>
    <dbReference type="NCBI Taxonomy" id="407821"/>
    <lineage>
        <taxon>Eukaryota</taxon>
        <taxon>Metazoa</taxon>
        <taxon>Ecdysozoa</taxon>
        <taxon>Arthropoda</taxon>
        <taxon>Chelicerata</taxon>
        <taxon>Arachnida</taxon>
        <taxon>Araneae</taxon>
        <taxon>Araneomorphae</taxon>
        <taxon>Entelegynae</taxon>
        <taxon>Eresoidea</taxon>
        <taxon>Eresidae</taxon>
        <taxon>Stegodyphus</taxon>
    </lineage>
</organism>
<evidence type="ECO:0000256" key="3">
    <source>
        <dbReference type="ARBA" id="ARBA00022685"/>
    </source>
</evidence>
<evidence type="ECO:0000256" key="7">
    <source>
        <dbReference type="SAM" id="SignalP"/>
    </source>
</evidence>
<evidence type="ECO:0000313" key="9">
    <source>
        <dbReference type="EMBL" id="KFM73533.1"/>
    </source>
</evidence>
<dbReference type="AlphaFoldDB" id="A0A087U844"/>
<sequence>MLQLIFVVMTIAFIVSSATDGAAVLEPKLVMKRGNNVRLCGRMLVETLNLLCDGEYYDPGENRMGKRNFGTEQAEIDAFPQWLVLALTSKAQFEASQTNPDLTAFHKRRQRGIVDECCRQSCTISTLLSYCR</sequence>
<reference evidence="9 10" key="1">
    <citation type="submission" date="2013-11" db="EMBL/GenBank/DDBJ databases">
        <title>Genome sequencing of Stegodyphus mimosarum.</title>
        <authorList>
            <person name="Bechsgaard J."/>
        </authorList>
    </citation>
    <scope>NUCLEOTIDE SEQUENCE [LARGE SCALE GENOMIC DNA]</scope>
</reference>
<dbReference type="Proteomes" id="UP000054359">
    <property type="component" value="Unassembled WGS sequence"/>
</dbReference>
<dbReference type="SUPFAM" id="SSF56994">
    <property type="entry name" value="Insulin-like"/>
    <property type="match status" value="1"/>
</dbReference>
<comment type="subunit">
    <text evidence="2">Heterodimer of a B chain and an A chain linked by two disulfide bonds.</text>
</comment>
<comment type="subcellular location">
    <subcellularLocation>
        <location evidence="6">Secreted</location>
    </subcellularLocation>
</comment>
<evidence type="ECO:0000256" key="5">
    <source>
        <dbReference type="ARBA" id="ARBA00023157"/>
    </source>
</evidence>
<keyword evidence="4 7" id="KW-0732">Signal</keyword>
<proteinExistence type="inferred from homology"/>
<feature type="chain" id="PRO_5001830338" description="Insulin-like domain-containing protein" evidence="7">
    <location>
        <begin position="19"/>
        <end position="132"/>
    </location>
</feature>
<keyword evidence="5" id="KW-1015">Disulfide bond</keyword>
<keyword evidence="10" id="KW-1185">Reference proteome</keyword>
<dbReference type="PRINTS" id="PR00276">
    <property type="entry name" value="INSULINFAMLY"/>
</dbReference>
<dbReference type="GO" id="GO:0005576">
    <property type="term" value="C:extracellular region"/>
    <property type="evidence" value="ECO:0007669"/>
    <property type="project" value="UniProtKB-SubCell"/>
</dbReference>
<evidence type="ECO:0000259" key="8">
    <source>
        <dbReference type="SMART" id="SM00078"/>
    </source>
</evidence>
<evidence type="ECO:0000256" key="6">
    <source>
        <dbReference type="RuleBase" id="RU000406"/>
    </source>
</evidence>
<gene>
    <name evidence="9" type="ORF">X975_00724</name>
</gene>
<dbReference type="EMBL" id="KK118648">
    <property type="protein sequence ID" value="KFM73533.1"/>
    <property type="molecule type" value="Genomic_DNA"/>
</dbReference>
<dbReference type="OrthoDB" id="6505578at2759"/>
<dbReference type="GO" id="GO:0005179">
    <property type="term" value="F:hormone activity"/>
    <property type="evidence" value="ECO:0007669"/>
    <property type="project" value="InterPro"/>
</dbReference>
<protein>
    <recommendedName>
        <fullName evidence="8">Insulin-like domain-containing protein</fullName>
    </recommendedName>
</protein>
<feature type="non-terminal residue" evidence="9">
    <location>
        <position position="132"/>
    </location>
</feature>
<evidence type="ECO:0000313" key="10">
    <source>
        <dbReference type="Proteomes" id="UP000054359"/>
    </source>
</evidence>
<accession>A0A087U844</accession>
<keyword evidence="6" id="KW-0964">Secreted</keyword>
<evidence type="ECO:0000256" key="2">
    <source>
        <dbReference type="ARBA" id="ARBA00011207"/>
    </source>
</evidence>
<dbReference type="InterPro" id="IPR016179">
    <property type="entry name" value="Insulin-like"/>
</dbReference>
<keyword evidence="3" id="KW-0165">Cleavage on pair of basic residues</keyword>
<dbReference type="InterPro" id="IPR036438">
    <property type="entry name" value="Insulin-like_sf"/>
</dbReference>
<dbReference type="Pfam" id="PF00049">
    <property type="entry name" value="Insulin"/>
    <property type="match status" value="1"/>
</dbReference>